<feature type="compositionally biased region" description="Basic residues" evidence="5">
    <location>
        <begin position="259"/>
        <end position="269"/>
    </location>
</feature>
<dbReference type="GO" id="GO:0005840">
    <property type="term" value="C:ribosome"/>
    <property type="evidence" value="ECO:0007669"/>
    <property type="project" value="UniProtKB-KW"/>
</dbReference>
<sequence>MAIKHVKPRSSGRRNIRLIDYKRSLSATQPEKSLTKTLKKTGGRNNLGKITTRHRGGGHKRKYRMIDFHYDKPNIEATVKTIEYDPNRTAFISLVAYKDGTKRYVLNSDGLKVGDKIVSGYENIDIKPGNCLPLGQIPEGTFIHSIELAPRKGAQLVRSAGSQAQVLGRDETEKYVVVKLPSNEMRKFLLDCRAVIGRVSNSDHNLVNLGKAGASRRLGIRPTVRGSAMNPNDHVHGGGEGRSPVGRKQPRTPWGKPHMGVRTRNKKKPSNSLIVKSRHMKSKRK</sequence>
<dbReference type="Proteomes" id="UP001240643">
    <property type="component" value="Unassembled WGS sequence"/>
</dbReference>
<dbReference type="RefSeq" id="WP_256547674.1">
    <property type="nucleotide sequence ID" value="NZ_CP101809.1"/>
</dbReference>
<dbReference type="SUPFAM" id="SSF50249">
    <property type="entry name" value="Nucleic acid-binding proteins"/>
    <property type="match status" value="1"/>
</dbReference>
<name>A0ABU0LY48_9BACT</name>
<dbReference type="InterPro" id="IPR014726">
    <property type="entry name" value="Ribosomal_uL2_dom3"/>
</dbReference>
<feature type="region of interest" description="Disordered" evidence="5">
    <location>
        <begin position="223"/>
        <end position="285"/>
    </location>
</feature>
<comment type="subunit">
    <text evidence="4">Part of the 50S ribosomal subunit. Forms a bridge to the 30S subunit in the 70S ribosome.</text>
</comment>
<keyword evidence="4" id="KW-0694">RNA-binding</keyword>
<dbReference type="Pfam" id="PF00181">
    <property type="entry name" value="Ribosomal_L2_N"/>
    <property type="match status" value="1"/>
</dbReference>
<dbReference type="Gene3D" id="4.10.950.10">
    <property type="entry name" value="Ribosomal protein L2, domain 3"/>
    <property type="match status" value="1"/>
</dbReference>
<dbReference type="InterPro" id="IPR022669">
    <property type="entry name" value="Ribosomal_uL2_C"/>
</dbReference>
<dbReference type="Gene3D" id="2.40.50.140">
    <property type="entry name" value="Nucleic acid-binding proteins"/>
    <property type="match status" value="1"/>
</dbReference>
<dbReference type="EMBL" id="JAUSWO010000001">
    <property type="protein sequence ID" value="MDQ0513631.1"/>
    <property type="molecule type" value="Genomic_DNA"/>
</dbReference>
<keyword evidence="2 4" id="KW-0689">Ribosomal protein</keyword>
<keyword evidence="9" id="KW-1185">Reference proteome</keyword>
<dbReference type="InterPro" id="IPR005880">
    <property type="entry name" value="Ribosomal_uL2_bac/org-type"/>
</dbReference>
<feature type="domain" description="Large ribosomal subunit protein uL2 C-terminal" evidence="6">
    <location>
        <begin position="126"/>
        <end position="257"/>
    </location>
</feature>
<dbReference type="InterPro" id="IPR002171">
    <property type="entry name" value="Ribosomal_uL2"/>
</dbReference>
<dbReference type="PIRSF" id="PIRSF002158">
    <property type="entry name" value="Ribosomal_L2"/>
    <property type="match status" value="1"/>
</dbReference>
<dbReference type="SUPFAM" id="SSF50104">
    <property type="entry name" value="Translation proteins SH3-like domain"/>
    <property type="match status" value="1"/>
</dbReference>
<dbReference type="NCBIfam" id="TIGR01171">
    <property type="entry name" value="rplB_bact"/>
    <property type="match status" value="1"/>
</dbReference>
<keyword evidence="4" id="KW-0699">rRNA-binding</keyword>
<proteinExistence type="inferred from homology"/>
<protein>
    <recommendedName>
        <fullName evidence="4">Large ribosomal subunit protein uL2</fullName>
    </recommendedName>
</protein>
<dbReference type="InterPro" id="IPR012340">
    <property type="entry name" value="NA-bd_OB-fold"/>
</dbReference>
<evidence type="ECO:0000256" key="2">
    <source>
        <dbReference type="ARBA" id="ARBA00022980"/>
    </source>
</evidence>
<dbReference type="PROSITE" id="PS00467">
    <property type="entry name" value="RIBOSOMAL_L2"/>
    <property type="match status" value="1"/>
</dbReference>
<feature type="domain" description="Large ribosomal subunit protein uL2 RNA-binding" evidence="7">
    <location>
        <begin position="43"/>
        <end position="119"/>
    </location>
</feature>
<evidence type="ECO:0000313" key="9">
    <source>
        <dbReference type="Proteomes" id="UP001240643"/>
    </source>
</evidence>
<dbReference type="Gene3D" id="2.30.30.30">
    <property type="match status" value="1"/>
</dbReference>
<dbReference type="HAMAP" id="MF_01320_B">
    <property type="entry name" value="Ribosomal_uL2_B"/>
    <property type="match status" value="1"/>
</dbReference>
<evidence type="ECO:0000256" key="4">
    <source>
        <dbReference type="HAMAP-Rule" id="MF_01320"/>
    </source>
</evidence>
<evidence type="ECO:0000313" key="8">
    <source>
        <dbReference type="EMBL" id="MDQ0513631.1"/>
    </source>
</evidence>
<comment type="similarity">
    <text evidence="1 4">Belongs to the universal ribosomal protein uL2 family.</text>
</comment>
<dbReference type="InterPro" id="IPR014722">
    <property type="entry name" value="Rib_uL2_dom2"/>
</dbReference>
<comment type="caution">
    <text evidence="8">The sequence shown here is derived from an EMBL/GenBank/DDBJ whole genome shotgun (WGS) entry which is preliminary data.</text>
</comment>
<feature type="compositionally biased region" description="Basic residues" evidence="5">
    <location>
        <begin position="276"/>
        <end position="285"/>
    </location>
</feature>
<accession>A0ABU0LY48</accession>
<reference evidence="8" key="1">
    <citation type="submission" date="2023-07" db="EMBL/GenBank/DDBJ databases">
        <title>Genomic Encyclopedia of Type Strains, Phase IV (KMG-IV): sequencing the most valuable type-strain genomes for metagenomic binning, comparative biology and taxonomic classification.</title>
        <authorList>
            <person name="Goeker M."/>
        </authorList>
    </citation>
    <scope>NUCLEOTIDE SEQUENCE [LARGE SCALE GENOMIC DNA]</scope>
    <source>
        <strain evidence="8">DSM 21204</strain>
    </source>
</reference>
<gene>
    <name evidence="4" type="primary">rplB</name>
    <name evidence="8" type="ORF">J2Z62_000069</name>
</gene>
<evidence type="ECO:0000256" key="1">
    <source>
        <dbReference type="ARBA" id="ARBA00005636"/>
    </source>
</evidence>
<evidence type="ECO:0000259" key="6">
    <source>
        <dbReference type="SMART" id="SM01382"/>
    </source>
</evidence>
<evidence type="ECO:0000259" key="7">
    <source>
        <dbReference type="SMART" id="SM01383"/>
    </source>
</evidence>
<organism evidence="8 9">
    <name type="scientific">Mycoplasmoides fastidiosum</name>
    <dbReference type="NCBI Taxonomy" id="92758"/>
    <lineage>
        <taxon>Bacteria</taxon>
        <taxon>Bacillati</taxon>
        <taxon>Mycoplasmatota</taxon>
        <taxon>Mycoplasmoidales</taxon>
        <taxon>Mycoplasmoidaceae</taxon>
        <taxon>Mycoplasmoides</taxon>
    </lineage>
</organism>
<dbReference type="SMART" id="SM01382">
    <property type="entry name" value="Ribosomal_L2_C"/>
    <property type="match status" value="1"/>
</dbReference>
<keyword evidence="3 4" id="KW-0687">Ribonucleoprotein</keyword>
<dbReference type="InterPro" id="IPR022671">
    <property type="entry name" value="Ribosomal_uL2_CS"/>
</dbReference>
<feature type="region of interest" description="Disordered" evidence="5">
    <location>
        <begin position="38"/>
        <end position="58"/>
    </location>
</feature>
<dbReference type="InterPro" id="IPR022666">
    <property type="entry name" value="Ribosomal_uL2_RNA-bd_dom"/>
</dbReference>
<dbReference type="SMART" id="SM01383">
    <property type="entry name" value="Ribosomal_L2"/>
    <property type="match status" value="1"/>
</dbReference>
<comment type="function">
    <text evidence="4">One of the primary rRNA binding proteins. Required for association of the 30S and 50S subunits to form the 70S ribosome, for tRNA binding and peptide bond formation. It has been suggested to have peptidyltransferase activity; this is somewhat controversial. Makes several contacts with the 16S rRNA in the 70S ribosome.</text>
</comment>
<evidence type="ECO:0000256" key="5">
    <source>
        <dbReference type="SAM" id="MobiDB-lite"/>
    </source>
</evidence>
<evidence type="ECO:0000256" key="3">
    <source>
        <dbReference type="ARBA" id="ARBA00023274"/>
    </source>
</evidence>
<dbReference type="Pfam" id="PF03947">
    <property type="entry name" value="Ribosomal_L2_C"/>
    <property type="match status" value="1"/>
</dbReference>
<dbReference type="InterPro" id="IPR008991">
    <property type="entry name" value="Translation_prot_SH3-like_sf"/>
</dbReference>
<dbReference type="PANTHER" id="PTHR13691:SF5">
    <property type="entry name" value="LARGE RIBOSOMAL SUBUNIT PROTEIN UL2M"/>
    <property type="match status" value="1"/>
</dbReference>
<dbReference type="PANTHER" id="PTHR13691">
    <property type="entry name" value="RIBOSOMAL PROTEIN L2"/>
    <property type="match status" value="1"/>
</dbReference>